<reference evidence="2 3" key="1">
    <citation type="submission" date="2021-03" db="EMBL/GenBank/DDBJ databases">
        <title>Genomic Encyclopedia of Type Strains, Phase IV (KMG-IV): sequencing the most valuable type-strain genomes for metagenomic binning, comparative biology and taxonomic classification.</title>
        <authorList>
            <person name="Goeker M."/>
        </authorList>
    </citation>
    <scope>NUCLEOTIDE SEQUENCE [LARGE SCALE GENOMIC DNA]</scope>
    <source>
        <strain evidence="2 3">DSM 26048</strain>
    </source>
</reference>
<dbReference type="EMBL" id="JAGGLB010000016">
    <property type="protein sequence ID" value="MBP1993023.1"/>
    <property type="molecule type" value="Genomic_DNA"/>
</dbReference>
<accession>A0ABS4IZK6</accession>
<dbReference type="RefSeq" id="WP_209974524.1">
    <property type="nucleotide sequence ID" value="NZ_JAGGLB010000016.1"/>
</dbReference>
<evidence type="ECO:0000259" key="1">
    <source>
        <dbReference type="PROSITE" id="PS51186"/>
    </source>
</evidence>
<dbReference type="Gene3D" id="3.40.630.30">
    <property type="match status" value="1"/>
</dbReference>
<sequence length="198" mass="23091">MNSTNQFEYTNNVFTIECADIILREYRIEDLDEFYALTQQSEITEFLPGWDVSKEQRLEWLINHELIENKQFLKAVSEGGNIAQLRLRLGIISKETGEFIGWCCTGIKEELPPPNREIMFAISKHHRNNGYTTQATQGIIKFLFEKTDVQEINIIALIRNIPSNRVIQKCGFRFINVMEIEGEKINCYKLSKETRSHV</sequence>
<organism evidence="2 3">
    <name type="scientific">Paenibacillus eucommiae</name>
    <dbReference type="NCBI Taxonomy" id="1355755"/>
    <lineage>
        <taxon>Bacteria</taxon>
        <taxon>Bacillati</taxon>
        <taxon>Bacillota</taxon>
        <taxon>Bacilli</taxon>
        <taxon>Bacillales</taxon>
        <taxon>Paenibacillaceae</taxon>
        <taxon>Paenibacillus</taxon>
    </lineage>
</organism>
<keyword evidence="3" id="KW-1185">Reference proteome</keyword>
<dbReference type="PANTHER" id="PTHR43792">
    <property type="entry name" value="GNAT FAMILY, PUTATIVE (AFU_ORTHOLOGUE AFUA_3G00765)-RELATED-RELATED"/>
    <property type="match status" value="1"/>
</dbReference>
<dbReference type="Proteomes" id="UP001519287">
    <property type="component" value="Unassembled WGS sequence"/>
</dbReference>
<dbReference type="PROSITE" id="PS51186">
    <property type="entry name" value="GNAT"/>
    <property type="match status" value="1"/>
</dbReference>
<gene>
    <name evidence="2" type="ORF">J2Z66_004640</name>
</gene>
<feature type="domain" description="N-acetyltransferase" evidence="1">
    <location>
        <begin position="21"/>
        <end position="195"/>
    </location>
</feature>
<evidence type="ECO:0000313" key="3">
    <source>
        <dbReference type="Proteomes" id="UP001519287"/>
    </source>
</evidence>
<dbReference type="SUPFAM" id="SSF55729">
    <property type="entry name" value="Acyl-CoA N-acyltransferases (Nat)"/>
    <property type="match status" value="1"/>
</dbReference>
<dbReference type="InterPro" id="IPR000182">
    <property type="entry name" value="GNAT_dom"/>
</dbReference>
<protein>
    <submittedName>
        <fullName evidence="2">RimJ/RimL family protein N-acetyltransferase</fullName>
    </submittedName>
</protein>
<dbReference type="InterPro" id="IPR051531">
    <property type="entry name" value="N-acetyltransferase"/>
</dbReference>
<dbReference type="InterPro" id="IPR016181">
    <property type="entry name" value="Acyl_CoA_acyltransferase"/>
</dbReference>
<dbReference type="PANTHER" id="PTHR43792:SF9">
    <property type="entry name" value="RIBOSOMAL-PROTEIN-ALANINE ACETYLTRANSFERASE"/>
    <property type="match status" value="1"/>
</dbReference>
<proteinExistence type="predicted"/>
<evidence type="ECO:0000313" key="2">
    <source>
        <dbReference type="EMBL" id="MBP1993023.1"/>
    </source>
</evidence>
<name>A0ABS4IZK6_9BACL</name>
<comment type="caution">
    <text evidence="2">The sequence shown here is derived from an EMBL/GenBank/DDBJ whole genome shotgun (WGS) entry which is preliminary data.</text>
</comment>
<dbReference type="Pfam" id="PF13302">
    <property type="entry name" value="Acetyltransf_3"/>
    <property type="match status" value="1"/>
</dbReference>